<dbReference type="RefSeq" id="WP_047252408.1">
    <property type="nucleotide sequence ID" value="NZ_CP011545.1"/>
</dbReference>
<keyword evidence="1" id="KW-1133">Transmembrane helix</keyword>
<reference evidence="3" key="2">
    <citation type="submission" date="2015-05" db="EMBL/GenBank/DDBJ databases">
        <title>Complete genome sequence of Corynebacterium testudinoris DSM 44614, recovered from necrotic lesions in the mouth of a tortoise.</title>
        <authorList>
            <person name="Ruckert C."/>
            <person name="Albersmeier A."/>
            <person name="Winkler A."/>
            <person name="Tauch A."/>
        </authorList>
    </citation>
    <scope>NUCLEOTIDE SEQUENCE [LARGE SCALE GENOMIC DNA]</scope>
    <source>
        <strain evidence="3">DSM 44614</strain>
    </source>
</reference>
<organism evidence="2 3">
    <name type="scientific">Corynebacterium testudinoris</name>
    <dbReference type="NCBI Taxonomy" id="136857"/>
    <lineage>
        <taxon>Bacteria</taxon>
        <taxon>Bacillati</taxon>
        <taxon>Actinomycetota</taxon>
        <taxon>Actinomycetes</taxon>
        <taxon>Mycobacteriales</taxon>
        <taxon>Corynebacteriaceae</taxon>
        <taxon>Corynebacterium</taxon>
    </lineage>
</organism>
<accession>A0A0G3H5F3</accession>
<evidence type="ECO:0000313" key="2">
    <source>
        <dbReference type="EMBL" id="AKK07975.1"/>
    </source>
</evidence>
<proteinExistence type="predicted"/>
<feature type="transmembrane region" description="Helical" evidence="1">
    <location>
        <begin position="7"/>
        <end position="28"/>
    </location>
</feature>
<keyword evidence="1" id="KW-0472">Membrane</keyword>
<dbReference type="PATRIC" id="fig|136857.5.peg.510"/>
<feature type="transmembrane region" description="Helical" evidence="1">
    <location>
        <begin position="34"/>
        <end position="60"/>
    </location>
</feature>
<gene>
    <name evidence="2" type="ORF">CTEST_02600</name>
</gene>
<dbReference type="AlphaFoldDB" id="A0A0G3H5F3"/>
<reference evidence="2 3" key="1">
    <citation type="journal article" date="2015" name="Genome Announc.">
        <title>Complete Genome Sequence of the Type Strain Corynebacterium testudinoris DSM 44614, Recovered from Necrotic Lesions in the Mouth of a Tortoise.</title>
        <authorList>
            <person name="Ruckert C."/>
            <person name="Kriete M."/>
            <person name="Jaenicke S."/>
            <person name="Winkler A."/>
            <person name="Tauch A."/>
        </authorList>
    </citation>
    <scope>NUCLEOTIDE SEQUENCE [LARGE SCALE GENOMIC DNA]</scope>
    <source>
        <strain evidence="2 3">DSM 44614</strain>
    </source>
</reference>
<evidence type="ECO:0000313" key="3">
    <source>
        <dbReference type="Proteomes" id="UP000035540"/>
    </source>
</evidence>
<dbReference type="Proteomes" id="UP000035540">
    <property type="component" value="Chromosome"/>
</dbReference>
<dbReference type="EMBL" id="CP011545">
    <property type="protein sequence ID" value="AKK07975.1"/>
    <property type="molecule type" value="Genomic_DNA"/>
</dbReference>
<keyword evidence="3" id="KW-1185">Reference proteome</keyword>
<protein>
    <submittedName>
        <fullName evidence="2">Uncharacterized protein</fullName>
    </submittedName>
</protein>
<dbReference type="STRING" id="136857.CTEST_02600"/>
<sequence length="67" mass="7422">MTAFEYFLAKIPTGATIAVVIAFISTLVTQDMPLNIFSILFFLVTWATLTVIASAILMAIELIRDRL</sequence>
<name>A0A0G3H5F3_9CORY</name>
<dbReference type="OrthoDB" id="4418895at2"/>
<dbReference type="KEGG" id="cted:CTEST_02600"/>
<evidence type="ECO:0000256" key="1">
    <source>
        <dbReference type="SAM" id="Phobius"/>
    </source>
</evidence>
<keyword evidence="1" id="KW-0812">Transmembrane</keyword>